<evidence type="ECO:0000313" key="6">
    <source>
        <dbReference type="Proteomes" id="UP000184028"/>
    </source>
</evidence>
<dbReference type="Gene3D" id="3.40.50.1820">
    <property type="entry name" value="alpha/beta hydrolase"/>
    <property type="match status" value="2"/>
</dbReference>
<dbReference type="AlphaFoldDB" id="A0A1M6XEF4"/>
<dbReference type="PANTHER" id="PTHR43722:SF1">
    <property type="entry name" value="PROLINE IMINOPEPTIDASE"/>
    <property type="match status" value="1"/>
</dbReference>
<evidence type="ECO:0000259" key="4">
    <source>
        <dbReference type="Pfam" id="PF00561"/>
    </source>
</evidence>
<name>A0A1M6XEF4_9FLAO</name>
<dbReference type="EMBL" id="FRBT01000001">
    <property type="protein sequence ID" value="SHL04293.1"/>
    <property type="molecule type" value="Genomic_DNA"/>
</dbReference>
<dbReference type="GO" id="GO:0005737">
    <property type="term" value="C:cytoplasm"/>
    <property type="evidence" value="ECO:0007669"/>
    <property type="project" value="InterPro"/>
</dbReference>
<dbReference type="InterPro" id="IPR029058">
    <property type="entry name" value="AB_hydrolase_fold"/>
</dbReference>
<feature type="signal peptide" evidence="3">
    <location>
        <begin position="1"/>
        <end position="20"/>
    </location>
</feature>
<gene>
    <name evidence="5" type="ORF">SAMN05444484_101106</name>
</gene>
<dbReference type="GO" id="GO:0004177">
    <property type="term" value="F:aminopeptidase activity"/>
    <property type="evidence" value="ECO:0007669"/>
    <property type="project" value="UniProtKB-EC"/>
</dbReference>
<accession>A0A1M6XEF4</accession>
<reference evidence="6" key="1">
    <citation type="submission" date="2016-11" db="EMBL/GenBank/DDBJ databases">
        <authorList>
            <person name="Varghese N."/>
            <person name="Submissions S."/>
        </authorList>
    </citation>
    <scope>NUCLEOTIDE SEQUENCE [LARGE SCALE GENOMIC DNA]</scope>
    <source>
        <strain evidence="6">DSM 24724</strain>
    </source>
</reference>
<dbReference type="Pfam" id="PF00561">
    <property type="entry name" value="Abhydrolase_1"/>
    <property type="match status" value="1"/>
</dbReference>
<sequence>MENIKRLFLLLCILPGCLFAQTSNLKLEKATSFFPDNKKINNEWIEWNYLIVPENWEKPNGKTIKIAVAILKGTESNAASNPIVYIEGGPGAGGIKGIAGWFSHPLRKKSDIVLIDVRGTGFSSPKFCPDLGKTFLEILAKNQNKKQDEQQKAVAAMLCKEDLINRNIDINAYDSKAIAKDLNALKSLLKYENWNVYAISFGTYTAQVYANDFPQDIKSLILDSSISDISQYYNLNTKNYMSSLERVFKDCENNPDCNKRYPNLEATYYATIVKLEKNPITVKTDKKIIPSGNFTYNAEDFKVAIQQCLYQKKLIPVLPLLITQFNTGNKSALSALVSSFSGALSLDYGAYYCVSCNEAIPFNSVSEFDKNAGKYPKLKGGLSFYRSDFLVCDKWNSGIIKKDKVANDLSNLSALSVPVLVFSGKFDPITPIENGKVTVKKFKKAFLVEAPVSGHGSSFSSLGAKIANEFISAPNKTPDVHDFQSNPKVDFITDVKINGGISKFATSLNEFKILFFAPLIIAVVILVISIISFLFYLIKRKEDNNANKQIKILVIVTAIIGLFTITGLITAVFETAQRNFYILAFGVANKFNYLFILQWIFIGFIILSGLYFILRIRSISNPSVVATVLFSLVLVGVYFEYWGFLL</sequence>
<evidence type="ECO:0000256" key="1">
    <source>
        <dbReference type="ARBA" id="ARBA00021843"/>
    </source>
</evidence>
<organism evidence="5 6">
    <name type="scientific">Flavobacterium chilense</name>
    <dbReference type="NCBI Taxonomy" id="946677"/>
    <lineage>
        <taxon>Bacteria</taxon>
        <taxon>Pseudomonadati</taxon>
        <taxon>Bacteroidota</taxon>
        <taxon>Flavobacteriia</taxon>
        <taxon>Flavobacteriales</taxon>
        <taxon>Flavobacteriaceae</taxon>
        <taxon>Flavobacterium</taxon>
    </lineage>
</organism>
<dbReference type="PANTHER" id="PTHR43722">
    <property type="entry name" value="PROLINE IMINOPEPTIDASE"/>
    <property type="match status" value="1"/>
</dbReference>
<feature type="chain" id="PRO_5009922418" description="Proline iminopeptidase" evidence="3">
    <location>
        <begin position="21"/>
        <end position="646"/>
    </location>
</feature>
<feature type="domain" description="AB hydrolase-1" evidence="4">
    <location>
        <begin position="81"/>
        <end position="458"/>
    </location>
</feature>
<dbReference type="GO" id="GO:0006508">
    <property type="term" value="P:proteolysis"/>
    <property type="evidence" value="ECO:0007669"/>
    <property type="project" value="InterPro"/>
</dbReference>
<dbReference type="InterPro" id="IPR005944">
    <property type="entry name" value="Pro_iminopeptidase"/>
</dbReference>
<keyword evidence="2" id="KW-1133">Transmembrane helix</keyword>
<feature type="transmembrane region" description="Helical" evidence="2">
    <location>
        <begin position="513"/>
        <end position="538"/>
    </location>
</feature>
<dbReference type="InterPro" id="IPR000073">
    <property type="entry name" value="AB_hydrolase_1"/>
</dbReference>
<keyword evidence="2" id="KW-0472">Membrane</keyword>
<keyword evidence="2" id="KW-0812">Transmembrane</keyword>
<evidence type="ECO:0000256" key="2">
    <source>
        <dbReference type="SAM" id="Phobius"/>
    </source>
</evidence>
<feature type="transmembrane region" description="Helical" evidence="2">
    <location>
        <begin position="624"/>
        <end position="644"/>
    </location>
</feature>
<dbReference type="STRING" id="946677.SAMN05444484_101106"/>
<feature type="transmembrane region" description="Helical" evidence="2">
    <location>
        <begin position="550"/>
        <end position="573"/>
    </location>
</feature>
<dbReference type="RefSeq" id="WP_068843430.1">
    <property type="nucleotide sequence ID" value="NZ_FRBT01000001.1"/>
</dbReference>
<dbReference type="OrthoDB" id="4510475at2"/>
<dbReference type="SUPFAM" id="SSF53474">
    <property type="entry name" value="alpha/beta-Hydrolases"/>
    <property type="match status" value="1"/>
</dbReference>
<keyword evidence="5" id="KW-0378">Hydrolase</keyword>
<evidence type="ECO:0000313" key="5">
    <source>
        <dbReference type="EMBL" id="SHL04293.1"/>
    </source>
</evidence>
<keyword evidence="3" id="KW-0732">Signal</keyword>
<proteinExistence type="predicted"/>
<dbReference type="Proteomes" id="UP000184028">
    <property type="component" value="Unassembled WGS sequence"/>
</dbReference>
<feature type="transmembrane region" description="Helical" evidence="2">
    <location>
        <begin position="593"/>
        <end position="612"/>
    </location>
</feature>
<keyword evidence="6" id="KW-1185">Reference proteome</keyword>
<evidence type="ECO:0000256" key="3">
    <source>
        <dbReference type="SAM" id="SignalP"/>
    </source>
</evidence>
<protein>
    <recommendedName>
        <fullName evidence="1">Proline iminopeptidase</fullName>
    </recommendedName>
</protein>